<dbReference type="AlphaFoldDB" id="A0A3B1A2W8"/>
<accession>A0A3B1A2W8</accession>
<dbReference type="EC" id="2.3.1.51" evidence="5"/>
<dbReference type="PANTHER" id="PTHR10434:SF11">
    <property type="entry name" value="1-ACYL-SN-GLYCEROL-3-PHOSPHATE ACYLTRANSFERASE"/>
    <property type="match status" value="1"/>
</dbReference>
<dbReference type="PANTHER" id="PTHR10434">
    <property type="entry name" value="1-ACYL-SN-GLYCEROL-3-PHOSPHATE ACYLTRANSFERASE"/>
    <property type="match status" value="1"/>
</dbReference>
<dbReference type="InterPro" id="IPR002123">
    <property type="entry name" value="Plipid/glycerol_acylTrfase"/>
</dbReference>
<keyword evidence="2 5" id="KW-0012">Acyltransferase</keyword>
<gene>
    <name evidence="5" type="ORF">MNBD_GAMMA20-1498</name>
</gene>
<name>A0A3B1A2W8_9ZZZZ</name>
<evidence type="ECO:0000256" key="1">
    <source>
        <dbReference type="ARBA" id="ARBA00022679"/>
    </source>
</evidence>
<keyword evidence="3" id="KW-1133">Transmembrane helix</keyword>
<sequence>MQIDGWVLAAGTLFLGSWWLLVRFLRRCETASPADWGGSWHNRLVGMTVLFCRRFHRLPPDLLPLPAEGPVVVASNHVSGLDPLLLIAASPRPLRFLIARKEYERFGLTWLFRLAGCIPVDHSGHPERALREALRVLGNGEVVAVFPHGKIHLDSDPPRRIKGGAVRLAQRAECPIQPLRVEGVRGEGRTLLAVLLRSRVWIRVFPLLDCQRLSEQDCLLQLTRILQGKTDGEAIVD</sequence>
<dbReference type="GO" id="GO:0006654">
    <property type="term" value="P:phosphatidic acid biosynthetic process"/>
    <property type="evidence" value="ECO:0007669"/>
    <property type="project" value="TreeGrafter"/>
</dbReference>
<keyword evidence="1 5" id="KW-0808">Transferase</keyword>
<dbReference type="EMBL" id="UOFU01000191">
    <property type="protein sequence ID" value="VAX00099.1"/>
    <property type="molecule type" value="Genomic_DNA"/>
</dbReference>
<evidence type="ECO:0000259" key="4">
    <source>
        <dbReference type="SMART" id="SM00563"/>
    </source>
</evidence>
<evidence type="ECO:0000256" key="2">
    <source>
        <dbReference type="ARBA" id="ARBA00023315"/>
    </source>
</evidence>
<keyword evidence="3" id="KW-0812">Transmembrane</keyword>
<dbReference type="SMART" id="SM00563">
    <property type="entry name" value="PlsC"/>
    <property type="match status" value="1"/>
</dbReference>
<dbReference type="CDD" id="cd07989">
    <property type="entry name" value="LPLAT_AGPAT-like"/>
    <property type="match status" value="1"/>
</dbReference>
<organism evidence="5">
    <name type="scientific">hydrothermal vent metagenome</name>
    <dbReference type="NCBI Taxonomy" id="652676"/>
    <lineage>
        <taxon>unclassified sequences</taxon>
        <taxon>metagenomes</taxon>
        <taxon>ecological metagenomes</taxon>
    </lineage>
</organism>
<feature type="domain" description="Phospholipid/glycerol acyltransferase" evidence="4">
    <location>
        <begin position="71"/>
        <end position="184"/>
    </location>
</feature>
<evidence type="ECO:0000256" key="3">
    <source>
        <dbReference type="SAM" id="Phobius"/>
    </source>
</evidence>
<dbReference type="GO" id="GO:0003841">
    <property type="term" value="F:1-acylglycerol-3-phosphate O-acyltransferase activity"/>
    <property type="evidence" value="ECO:0007669"/>
    <property type="project" value="UniProtKB-EC"/>
</dbReference>
<dbReference type="Pfam" id="PF01553">
    <property type="entry name" value="Acyltransferase"/>
    <property type="match status" value="1"/>
</dbReference>
<keyword evidence="3" id="KW-0472">Membrane</keyword>
<dbReference type="SUPFAM" id="SSF69593">
    <property type="entry name" value="Glycerol-3-phosphate (1)-acyltransferase"/>
    <property type="match status" value="1"/>
</dbReference>
<evidence type="ECO:0000313" key="5">
    <source>
        <dbReference type="EMBL" id="VAX00099.1"/>
    </source>
</evidence>
<reference evidence="5" key="1">
    <citation type="submission" date="2018-06" db="EMBL/GenBank/DDBJ databases">
        <authorList>
            <person name="Zhirakovskaya E."/>
        </authorList>
    </citation>
    <scope>NUCLEOTIDE SEQUENCE</scope>
</reference>
<protein>
    <submittedName>
        <fullName evidence="5">Acyl-CoA:1-acyl-sn-glycerol-3-phosphate acyltransferase</fullName>
        <ecNumber evidence="5">2.3.1.51</ecNumber>
    </submittedName>
</protein>
<feature type="transmembrane region" description="Helical" evidence="3">
    <location>
        <begin position="6"/>
        <end position="25"/>
    </location>
</feature>
<proteinExistence type="predicted"/>